<keyword evidence="3" id="KW-1185">Reference proteome</keyword>
<sequence length="285" mass="30850">MTTTIPFAFLKRWPAVAAASFLLAAALGSCKKNEENTTPPTVMLTSNAALGSFLTDGRNNTLYYYTPDVIGTNACTGGCADEWPIFFAASVQVGPGLNAADFTTGRTASGRNQTFYKGWPLYYFAPEVKGVNVREEPGQVLGEGDDDQWYVARPDYTAMVAENTVTDKSTSKASIERYLIDPQGRTLYTYGKDKRLPASQTTNCQGGCVEARPVFYSATITVPSALKSSDFGTITRTDGPNGSKRLQTTYKGNPLYYYTPDNAVRGKAEGNGYTDGTDQWIVAAP</sequence>
<gene>
    <name evidence="2" type="ORF">HNP98_000140</name>
</gene>
<dbReference type="PANTHER" id="PTHR39335:SF1">
    <property type="entry name" value="BLL4220 PROTEIN"/>
    <property type="match status" value="1"/>
</dbReference>
<name>A0ABX2FJQ5_9BACT</name>
<protein>
    <submittedName>
        <fullName evidence="2">Lipoprotein with Yx(FWY)xxD motif</fullName>
    </submittedName>
</protein>
<evidence type="ECO:0000256" key="1">
    <source>
        <dbReference type="SAM" id="SignalP"/>
    </source>
</evidence>
<reference evidence="2 3" key="1">
    <citation type="submission" date="2020-05" db="EMBL/GenBank/DDBJ databases">
        <title>Genomic Encyclopedia of Type Strains, Phase IV (KMG-V): Genome sequencing to study the core and pangenomes of soil and plant-associated prokaryotes.</title>
        <authorList>
            <person name="Whitman W."/>
        </authorList>
    </citation>
    <scope>NUCLEOTIDE SEQUENCE [LARGE SCALE GENOMIC DNA]</scope>
    <source>
        <strain evidence="2 3">9A</strain>
    </source>
</reference>
<accession>A0ABX2FJQ5</accession>
<organism evidence="2 3">
    <name type="scientific">Hymenobacter caeli</name>
    <dbReference type="NCBI Taxonomy" id="2735894"/>
    <lineage>
        <taxon>Bacteria</taxon>
        <taxon>Pseudomonadati</taxon>
        <taxon>Bacteroidota</taxon>
        <taxon>Cytophagia</taxon>
        <taxon>Cytophagales</taxon>
        <taxon>Hymenobacteraceae</taxon>
        <taxon>Hymenobacter</taxon>
    </lineage>
</organism>
<dbReference type="Pfam" id="PF03640">
    <property type="entry name" value="Lipoprotein_15"/>
    <property type="match status" value="2"/>
</dbReference>
<proteinExistence type="predicted"/>
<dbReference type="EMBL" id="JABSNP010000001">
    <property type="protein sequence ID" value="NRT17337.1"/>
    <property type="molecule type" value="Genomic_DNA"/>
</dbReference>
<dbReference type="RefSeq" id="WP_173808121.1">
    <property type="nucleotide sequence ID" value="NZ_JABSNP010000001.1"/>
</dbReference>
<evidence type="ECO:0000313" key="3">
    <source>
        <dbReference type="Proteomes" id="UP000779507"/>
    </source>
</evidence>
<feature type="chain" id="PRO_5046050501" evidence="1">
    <location>
        <begin position="18"/>
        <end position="285"/>
    </location>
</feature>
<feature type="signal peptide" evidence="1">
    <location>
        <begin position="1"/>
        <end position="17"/>
    </location>
</feature>
<keyword evidence="1" id="KW-0732">Signal</keyword>
<comment type="caution">
    <text evidence="2">The sequence shown here is derived from an EMBL/GenBank/DDBJ whole genome shotgun (WGS) entry which is preliminary data.</text>
</comment>
<evidence type="ECO:0000313" key="2">
    <source>
        <dbReference type="EMBL" id="NRT17337.1"/>
    </source>
</evidence>
<dbReference type="PANTHER" id="PTHR39335">
    <property type="entry name" value="BLL4220 PROTEIN"/>
    <property type="match status" value="1"/>
</dbReference>
<keyword evidence="2" id="KW-0449">Lipoprotein</keyword>
<dbReference type="InterPro" id="IPR005297">
    <property type="entry name" value="Lipoprotein_repeat"/>
</dbReference>
<dbReference type="Proteomes" id="UP000779507">
    <property type="component" value="Unassembled WGS sequence"/>
</dbReference>